<dbReference type="EMBL" id="KV417605">
    <property type="protein sequence ID" value="KZP15382.1"/>
    <property type="molecule type" value="Genomic_DNA"/>
</dbReference>
<gene>
    <name evidence="2" type="ORF">FIBSPDRAFT_978013</name>
</gene>
<feature type="compositionally biased region" description="Polar residues" evidence="1">
    <location>
        <begin position="485"/>
        <end position="502"/>
    </location>
</feature>
<protein>
    <submittedName>
        <fullName evidence="2">Uncharacterized protein</fullName>
    </submittedName>
</protein>
<evidence type="ECO:0000313" key="2">
    <source>
        <dbReference type="EMBL" id="KZP15382.1"/>
    </source>
</evidence>
<dbReference type="OrthoDB" id="3181351at2759"/>
<feature type="compositionally biased region" description="Low complexity" evidence="1">
    <location>
        <begin position="404"/>
        <end position="419"/>
    </location>
</feature>
<feature type="region of interest" description="Disordered" evidence="1">
    <location>
        <begin position="96"/>
        <end position="369"/>
    </location>
</feature>
<feature type="region of interest" description="Disordered" evidence="1">
    <location>
        <begin position="767"/>
        <end position="838"/>
    </location>
</feature>
<feature type="compositionally biased region" description="Basic and acidic residues" evidence="1">
    <location>
        <begin position="277"/>
        <end position="290"/>
    </location>
</feature>
<feature type="compositionally biased region" description="Polar residues" evidence="1">
    <location>
        <begin position="420"/>
        <end position="432"/>
    </location>
</feature>
<feature type="compositionally biased region" description="Low complexity" evidence="1">
    <location>
        <begin position="132"/>
        <end position="145"/>
    </location>
</feature>
<reference evidence="2 3" key="1">
    <citation type="journal article" date="2016" name="Mol. Biol. Evol.">
        <title>Comparative Genomics of Early-Diverging Mushroom-Forming Fungi Provides Insights into the Origins of Lignocellulose Decay Capabilities.</title>
        <authorList>
            <person name="Nagy L.G."/>
            <person name="Riley R."/>
            <person name="Tritt A."/>
            <person name="Adam C."/>
            <person name="Daum C."/>
            <person name="Floudas D."/>
            <person name="Sun H."/>
            <person name="Yadav J.S."/>
            <person name="Pangilinan J."/>
            <person name="Larsson K.H."/>
            <person name="Matsuura K."/>
            <person name="Barry K."/>
            <person name="Labutti K."/>
            <person name="Kuo R."/>
            <person name="Ohm R.A."/>
            <person name="Bhattacharya S.S."/>
            <person name="Shirouzu T."/>
            <person name="Yoshinaga Y."/>
            <person name="Martin F.M."/>
            <person name="Grigoriev I.V."/>
            <person name="Hibbett D.S."/>
        </authorList>
    </citation>
    <scope>NUCLEOTIDE SEQUENCE [LARGE SCALE GENOMIC DNA]</scope>
    <source>
        <strain evidence="2 3">CBS 109695</strain>
    </source>
</reference>
<name>A0A166E4F4_9AGAM</name>
<feature type="region of interest" description="Disordered" evidence="1">
    <location>
        <begin position="382"/>
        <end position="502"/>
    </location>
</feature>
<dbReference type="Proteomes" id="UP000076532">
    <property type="component" value="Unassembled WGS sequence"/>
</dbReference>
<feature type="compositionally biased region" description="Basic and acidic residues" evidence="1">
    <location>
        <begin position="443"/>
        <end position="462"/>
    </location>
</feature>
<organism evidence="2 3">
    <name type="scientific">Athelia psychrophila</name>
    <dbReference type="NCBI Taxonomy" id="1759441"/>
    <lineage>
        <taxon>Eukaryota</taxon>
        <taxon>Fungi</taxon>
        <taxon>Dikarya</taxon>
        <taxon>Basidiomycota</taxon>
        <taxon>Agaricomycotina</taxon>
        <taxon>Agaricomycetes</taxon>
        <taxon>Agaricomycetidae</taxon>
        <taxon>Atheliales</taxon>
        <taxon>Atheliaceae</taxon>
        <taxon>Athelia</taxon>
    </lineage>
</organism>
<evidence type="ECO:0000256" key="1">
    <source>
        <dbReference type="SAM" id="MobiDB-lite"/>
    </source>
</evidence>
<feature type="compositionally biased region" description="Acidic residues" evidence="1">
    <location>
        <begin position="248"/>
        <end position="259"/>
    </location>
</feature>
<dbReference type="AlphaFoldDB" id="A0A166E4F4"/>
<sequence length="878" mass="95073">MRTRTFNTDKHPGLVVASTAAPRRTSAEVTQERLDKAAKKEAKRVALVALEASKARRLEAVTEKAIGEDAAYTTPVPTKKRKSLKRTESIADLEALFAQENAEMDDKSMGPPTVPPARQKKRVPSANEKRAPSANAASAVVSGEVPAKPTNPNSEVAPLQSKVAATGSTGHGSATAVKPTPTGDADNTVPRELKAFSRPKPDNALTFDSSGKPIGHRVRPPAQVLAARGNDTSRDDIASALRQKVQEAPEEDSVTEDSDNPVQAPVEDSVTEDESEVEVKNRGSETEDSVKPPPKKKTKTANAKGKAKQQGTDRKSANAKIAQESSDIEVTDIVSNPVKRLIKRPEASNQNDKIDSAQGGDSNDYLKPKFTGTVDDIAQWTAGIAKGRKPSSRRTASTPALSDSRSTSQTTTATRPPSSVISRSSALSNGVTLTGVKEEDYEERGPISDRDETQGEEYELKKRSPLKSGRRLTSTNKVKVEAGTSAPTPAVTKSASSRSNKSLPERFQEGVVWKASVIPSMIKWAGTQPRIFRISPEKMAPVLEVVCRLYYEDDSIVIGRDDKILLPVSQRLMDQFRGPVGSAGVAILLAYLASCPIKCESDEERVEWCARMLEIFRFTYAVTAGSDPTRWRGPFQSGLIIQCFAAYVSATKNVPWLLGMYPQSDDPNVAAPEPQPALALATVAIERALTYVADGCITLDTIEADKKPGGRLIIADVNPTTGKRATSSIAFSEPLWGVSVHEYLTSIRGLRRSDWRTIMTSAQRFARVTRARADDEDSESAPSGPKSSRARIPLNYDEDDEDEDVENTGPGGDSDESPSDVPSNRGVCDGGSDVEGRLDDMDVDMDEEEVHISLNWLIMVANQPLDLLRDIFSHSYVL</sequence>
<feature type="compositionally biased region" description="Basic and acidic residues" evidence="1">
    <location>
        <begin position="189"/>
        <end position="201"/>
    </location>
</feature>
<keyword evidence="3" id="KW-1185">Reference proteome</keyword>
<feature type="compositionally biased region" description="Acidic residues" evidence="1">
    <location>
        <begin position="796"/>
        <end position="806"/>
    </location>
</feature>
<proteinExistence type="predicted"/>
<evidence type="ECO:0000313" key="3">
    <source>
        <dbReference type="Proteomes" id="UP000076532"/>
    </source>
</evidence>
<feature type="compositionally biased region" description="Low complexity" evidence="1">
    <location>
        <begin position="300"/>
        <end position="310"/>
    </location>
</feature>
<accession>A0A166E4F4</accession>
<feature type="compositionally biased region" description="Polar residues" evidence="1">
    <location>
        <begin position="393"/>
        <end position="403"/>
    </location>
</feature>